<dbReference type="InterPro" id="IPR000719">
    <property type="entry name" value="Prot_kinase_dom"/>
</dbReference>
<evidence type="ECO:0000256" key="3">
    <source>
        <dbReference type="ARBA" id="ARBA00022679"/>
    </source>
</evidence>
<dbReference type="Pfam" id="PF00069">
    <property type="entry name" value="Pkinase"/>
    <property type="match status" value="1"/>
</dbReference>
<feature type="region of interest" description="Disordered" evidence="10">
    <location>
        <begin position="446"/>
        <end position="578"/>
    </location>
</feature>
<feature type="compositionally biased region" description="Basic residues" evidence="10">
    <location>
        <begin position="496"/>
        <end position="507"/>
    </location>
</feature>
<feature type="binding site" evidence="9">
    <location>
        <position position="42"/>
    </location>
    <ligand>
        <name>ATP</name>
        <dbReference type="ChEBI" id="CHEBI:30616"/>
    </ligand>
</feature>
<dbReference type="GO" id="GO:0004707">
    <property type="term" value="F:MAP kinase activity"/>
    <property type="evidence" value="ECO:0007669"/>
    <property type="project" value="UniProtKB-EC"/>
</dbReference>
<keyword evidence="3" id="KW-0808">Transferase</keyword>
<dbReference type="Gene3D" id="1.10.510.10">
    <property type="entry name" value="Transferase(Phosphotransferase) domain 1"/>
    <property type="match status" value="1"/>
</dbReference>
<evidence type="ECO:0000256" key="9">
    <source>
        <dbReference type="PROSITE-ProRule" id="PRU10141"/>
    </source>
</evidence>
<dbReference type="PANTHER" id="PTHR24055">
    <property type="entry name" value="MITOGEN-ACTIVATED PROTEIN KINASE"/>
    <property type="match status" value="1"/>
</dbReference>
<dbReference type="PROSITE" id="PS50011">
    <property type="entry name" value="PROTEIN_KINASE_DOM"/>
    <property type="match status" value="1"/>
</dbReference>
<evidence type="ECO:0000256" key="5">
    <source>
        <dbReference type="ARBA" id="ARBA00022777"/>
    </source>
</evidence>
<dbReference type="Proteomes" id="UP000694845">
    <property type="component" value="Unplaced"/>
</dbReference>
<evidence type="ECO:0000313" key="13">
    <source>
        <dbReference type="RefSeq" id="XP_022089629.1"/>
    </source>
</evidence>
<evidence type="ECO:0000256" key="7">
    <source>
        <dbReference type="ARBA" id="ARBA00047592"/>
    </source>
</evidence>
<keyword evidence="2" id="KW-0723">Serine/threonine-protein kinase</keyword>
<keyword evidence="12" id="KW-1185">Reference proteome</keyword>
<dbReference type="AlphaFoldDB" id="A0A8B7Y8S1"/>
<dbReference type="InterPro" id="IPR050117">
    <property type="entry name" value="MAPK"/>
</dbReference>
<dbReference type="CDD" id="cd07852">
    <property type="entry name" value="STKc_MAPK15-like"/>
    <property type="match status" value="1"/>
</dbReference>
<dbReference type="Gene3D" id="3.30.200.20">
    <property type="entry name" value="Phosphorylase Kinase, domain 1"/>
    <property type="match status" value="1"/>
</dbReference>
<protein>
    <recommendedName>
        <fullName evidence="1">mitogen-activated protein kinase</fullName>
        <ecNumber evidence="1">2.7.11.24</ecNumber>
    </recommendedName>
</protein>
<dbReference type="GO" id="GO:0005524">
    <property type="term" value="F:ATP binding"/>
    <property type="evidence" value="ECO:0007669"/>
    <property type="project" value="UniProtKB-UniRule"/>
</dbReference>
<dbReference type="InterPro" id="IPR017441">
    <property type="entry name" value="Protein_kinase_ATP_BS"/>
</dbReference>
<reference evidence="13" key="1">
    <citation type="submission" date="2025-08" db="UniProtKB">
        <authorList>
            <consortium name="RefSeq"/>
        </authorList>
    </citation>
    <scope>IDENTIFICATION</scope>
</reference>
<comment type="catalytic activity">
    <reaction evidence="8">
        <text>L-seryl-[protein] + ATP = O-phospho-L-seryl-[protein] + ADP + H(+)</text>
        <dbReference type="Rhea" id="RHEA:17989"/>
        <dbReference type="Rhea" id="RHEA-COMP:9863"/>
        <dbReference type="Rhea" id="RHEA-COMP:11604"/>
        <dbReference type="ChEBI" id="CHEBI:15378"/>
        <dbReference type="ChEBI" id="CHEBI:29999"/>
        <dbReference type="ChEBI" id="CHEBI:30616"/>
        <dbReference type="ChEBI" id="CHEBI:83421"/>
        <dbReference type="ChEBI" id="CHEBI:456216"/>
        <dbReference type="EC" id="2.7.11.24"/>
    </reaction>
</comment>
<feature type="region of interest" description="Disordered" evidence="10">
    <location>
        <begin position="396"/>
        <end position="419"/>
    </location>
</feature>
<evidence type="ECO:0000256" key="8">
    <source>
        <dbReference type="ARBA" id="ARBA00048312"/>
    </source>
</evidence>
<feature type="domain" description="Protein kinase" evidence="11">
    <location>
        <begin position="13"/>
        <end position="305"/>
    </location>
</feature>
<evidence type="ECO:0000313" key="12">
    <source>
        <dbReference type="Proteomes" id="UP000694845"/>
    </source>
</evidence>
<accession>A0A8B7Y8S1</accession>
<dbReference type="RefSeq" id="XP_022089629.1">
    <property type="nucleotide sequence ID" value="XM_022233937.1"/>
</dbReference>
<dbReference type="GeneID" id="110978720"/>
<dbReference type="EC" id="2.7.11.24" evidence="1"/>
<evidence type="ECO:0000256" key="4">
    <source>
        <dbReference type="ARBA" id="ARBA00022741"/>
    </source>
</evidence>
<dbReference type="OrthoDB" id="192887at2759"/>
<gene>
    <name evidence="13" type="primary">LOC110978720</name>
</gene>
<dbReference type="PROSITE" id="PS00107">
    <property type="entry name" value="PROTEIN_KINASE_ATP"/>
    <property type="match status" value="1"/>
</dbReference>
<evidence type="ECO:0000256" key="6">
    <source>
        <dbReference type="ARBA" id="ARBA00022840"/>
    </source>
</evidence>
<sequence length="597" mass="66613">MSSDIESHILRKYEIKRRLGKGAYGIVWKAIDRRTGDIVALKKIFDAFRNQTDAQRTFREIMFLQEFGDHRNIIKLLNVMKADNDKDIYLVFEYMDTDLHAVIKNGNILKDIHQRYIMYQLINATMYLHSGNVIHRDHKPSNILLDSECFVKVADFGLARSITQLDTTQSESDPALTEYVATRWYRAPEILLASKRYTKGVDMWSVGCILGELLRGKPLFPGTSTLNQIERIMNVIDPPSKADKDAIDSEYVSSILDKASVRHRQSFEDVLPKAPPDAIDLLRRLLQFNPEKRLTAAEALKHPYVSRFHNVAEEKVLDYDVIPPLDDDVQLSVGEYRRKLYEMIKEKKARHRERLRADEKAKETPPPAEPAPVAALPPQTNHVASKQKIVVGASGAAPQPAYTVGRSTRPPLAQGSRSAALLSNKQPLQPNGNAHYHSGVAFGRQAKDQAPVGSPAKAPAQAGQRFLTRQRSLENINATGSGSENQAQVYRSPSRSSRHSAGHHRTRSFSAGLRNAQITRDIDRNPLGLTVTSSRVVPGHRPVSAKEDRPKPSYGRKQYGTKNAPSAGAPKSTLGSYSQAHGTITASGLAKIQTMKW</sequence>
<keyword evidence="5" id="KW-0418">Kinase</keyword>
<keyword evidence="4 9" id="KW-0547">Nucleotide-binding</keyword>
<dbReference type="InterPro" id="IPR003527">
    <property type="entry name" value="MAP_kinase_CS"/>
</dbReference>
<comment type="catalytic activity">
    <reaction evidence="7">
        <text>L-threonyl-[protein] + ATP = O-phospho-L-threonyl-[protein] + ADP + H(+)</text>
        <dbReference type="Rhea" id="RHEA:46608"/>
        <dbReference type="Rhea" id="RHEA-COMP:11060"/>
        <dbReference type="Rhea" id="RHEA-COMP:11605"/>
        <dbReference type="ChEBI" id="CHEBI:15378"/>
        <dbReference type="ChEBI" id="CHEBI:30013"/>
        <dbReference type="ChEBI" id="CHEBI:30616"/>
        <dbReference type="ChEBI" id="CHEBI:61977"/>
        <dbReference type="ChEBI" id="CHEBI:456216"/>
        <dbReference type="EC" id="2.7.11.24"/>
    </reaction>
</comment>
<evidence type="ECO:0000256" key="2">
    <source>
        <dbReference type="ARBA" id="ARBA00022527"/>
    </source>
</evidence>
<feature type="region of interest" description="Disordered" evidence="10">
    <location>
        <begin position="348"/>
        <end position="381"/>
    </location>
</feature>
<dbReference type="FunFam" id="1.10.510.10:FF:000238">
    <property type="entry name" value="Mitogen-activated protein kinase"/>
    <property type="match status" value="1"/>
</dbReference>
<evidence type="ECO:0000259" key="11">
    <source>
        <dbReference type="PROSITE" id="PS50011"/>
    </source>
</evidence>
<feature type="compositionally biased region" description="Polar residues" evidence="10">
    <location>
        <begin position="467"/>
        <end position="489"/>
    </location>
</feature>
<dbReference type="KEGG" id="aplc:110978720"/>
<dbReference type="FunFam" id="3.30.200.20:FF:000166">
    <property type="entry name" value="Mitogen-activated protein kinase"/>
    <property type="match status" value="1"/>
</dbReference>
<name>A0A8B7Y8S1_ACAPL</name>
<dbReference type="PROSITE" id="PS01351">
    <property type="entry name" value="MAPK"/>
    <property type="match status" value="1"/>
</dbReference>
<evidence type="ECO:0000256" key="1">
    <source>
        <dbReference type="ARBA" id="ARBA00012411"/>
    </source>
</evidence>
<evidence type="ECO:0000256" key="10">
    <source>
        <dbReference type="SAM" id="MobiDB-lite"/>
    </source>
</evidence>
<keyword evidence="6 9" id="KW-0067">ATP-binding</keyword>
<dbReference type="SUPFAM" id="SSF56112">
    <property type="entry name" value="Protein kinase-like (PK-like)"/>
    <property type="match status" value="1"/>
</dbReference>
<proteinExistence type="predicted"/>
<dbReference type="InterPro" id="IPR011009">
    <property type="entry name" value="Kinase-like_dom_sf"/>
</dbReference>
<organism evidence="12 13">
    <name type="scientific">Acanthaster planci</name>
    <name type="common">Crown-of-thorns starfish</name>
    <dbReference type="NCBI Taxonomy" id="133434"/>
    <lineage>
        <taxon>Eukaryota</taxon>
        <taxon>Metazoa</taxon>
        <taxon>Echinodermata</taxon>
        <taxon>Eleutherozoa</taxon>
        <taxon>Asterozoa</taxon>
        <taxon>Asteroidea</taxon>
        <taxon>Valvatacea</taxon>
        <taxon>Valvatida</taxon>
        <taxon>Acanthasteridae</taxon>
        <taxon>Acanthaster</taxon>
    </lineage>
</organism>